<dbReference type="EMBL" id="CP108135">
    <property type="protein sequence ID" value="WTP69341.1"/>
    <property type="molecule type" value="Genomic_DNA"/>
</dbReference>
<name>A0ABZ1KA60_9ACTN</name>
<reference evidence="2 3" key="1">
    <citation type="submission" date="2022-10" db="EMBL/GenBank/DDBJ databases">
        <title>The complete genomes of actinobacterial strains from the NBC collection.</title>
        <authorList>
            <person name="Joergensen T.S."/>
            <person name="Alvarez Arevalo M."/>
            <person name="Sterndorff E.B."/>
            <person name="Faurdal D."/>
            <person name="Vuksanovic O."/>
            <person name="Mourched A.-S."/>
            <person name="Charusanti P."/>
            <person name="Shaw S."/>
            <person name="Blin K."/>
            <person name="Weber T."/>
        </authorList>
    </citation>
    <scope>NUCLEOTIDE SEQUENCE [LARGE SCALE GENOMIC DNA]</scope>
    <source>
        <strain evidence="2 3">NBC_00185</strain>
    </source>
</reference>
<sequence length="79" mass="8401">MNWEPSVEDIVAAREQGDLAALLLMAAGVTPTAPKQRQAEPEKPCYHIRRPGAWPCGTAATGPTPPPCSECQTSTDPTE</sequence>
<feature type="region of interest" description="Disordered" evidence="1">
    <location>
        <begin position="57"/>
        <end position="79"/>
    </location>
</feature>
<proteinExistence type="predicted"/>
<feature type="compositionally biased region" description="Polar residues" evidence="1">
    <location>
        <begin position="70"/>
        <end position="79"/>
    </location>
</feature>
<keyword evidence="3" id="KW-1185">Reference proteome</keyword>
<evidence type="ECO:0000313" key="3">
    <source>
        <dbReference type="Proteomes" id="UP001622496"/>
    </source>
</evidence>
<gene>
    <name evidence="2" type="ORF">OG560_29535</name>
</gene>
<evidence type="ECO:0000256" key="1">
    <source>
        <dbReference type="SAM" id="MobiDB-lite"/>
    </source>
</evidence>
<evidence type="ECO:0000313" key="2">
    <source>
        <dbReference type="EMBL" id="WTP69341.1"/>
    </source>
</evidence>
<accession>A0ABZ1KA60</accession>
<dbReference type="Proteomes" id="UP001622496">
    <property type="component" value="Chromosome"/>
</dbReference>
<dbReference type="RefSeq" id="WP_150834331.1">
    <property type="nucleotide sequence ID" value="NZ_CP108135.1"/>
</dbReference>
<organism evidence="2 3">
    <name type="scientific">[Kitasatospora] papulosa</name>
    <dbReference type="NCBI Taxonomy" id="1464011"/>
    <lineage>
        <taxon>Bacteria</taxon>
        <taxon>Bacillati</taxon>
        <taxon>Actinomycetota</taxon>
        <taxon>Actinomycetes</taxon>
        <taxon>Kitasatosporales</taxon>
        <taxon>Streptomycetaceae</taxon>
        <taxon>Streptomyces</taxon>
    </lineage>
</organism>
<protein>
    <submittedName>
        <fullName evidence="2">Uncharacterized protein</fullName>
    </submittedName>
</protein>